<evidence type="ECO:0000313" key="2">
    <source>
        <dbReference type="Proteomes" id="UP001144204"/>
    </source>
</evidence>
<accession>A0A9W6ESF6</accession>
<dbReference type="EMBL" id="BRPL01000002">
    <property type="protein sequence ID" value="GLB46447.1"/>
    <property type="molecule type" value="Genomic_DNA"/>
</dbReference>
<name>A0A9W6ESF6_9LACO</name>
<keyword evidence="2" id="KW-1185">Reference proteome</keyword>
<protein>
    <recommendedName>
        <fullName evidence="3">Aggregation promoting factor surface protein</fullName>
    </recommendedName>
</protein>
<dbReference type="RefSeq" id="WP_286135907.1">
    <property type="nucleotide sequence ID" value="NZ_BRPL01000002.1"/>
</dbReference>
<comment type="caution">
    <text evidence="1">The sequence shown here is derived from an EMBL/GenBank/DDBJ whole genome shotgun (WGS) entry which is preliminary data.</text>
</comment>
<gene>
    <name evidence="1" type="ORF">WR164_04260</name>
</gene>
<reference evidence="1" key="2">
    <citation type="journal article" date="2023" name="PLoS ONE">
        <title>Philodulcilactobacillus myokoensis gen. nov., sp. nov., a fructophilic, acidophilic, and agar-phobic lactic acid bacterium isolated from fermented vegetable extracts.</title>
        <authorList>
            <person name="Kouya T."/>
            <person name="Ishiyama Y."/>
            <person name="Ohashi S."/>
            <person name="Kumakubo R."/>
            <person name="Yamazaki T."/>
            <person name="Otaki T."/>
        </authorList>
    </citation>
    <scope>NUCLEOTIDE SEQUENCE</scope>
    <source>
        <strain evidence="1">WR16-4</strain>
    </source>
</reference>
<dbReference type="Proteomes" id="UP001144204">
    <property type="component" value="Unassembled WGS sequence"/>
</dbReference>
<evidence type="ECO:0000313" key="1">
    <source>
        <dbReference type="EMBL" id="GLB46447.1"/>
    </source>
</evidence>
<dbReference type="AlphaFoldDB" id="A0A9W6ESF6"/>
<proteinExistence type="predicted"/>
<sequence>MKLRKAFVMTFGIILALGIGMIANNHVQASASTKNITIKHSRHFVINKKNKHFLHSHDADASLSKNDRSAKKWIAWNESKDHYRAHNGIYYGKYQLGISLLHGDYSPDNQEACANKYVKSRYGTWSNAKRHWLRYNWY</sequence>
<evidence type="ECO:0008006" key="3">
    <source>
        <dbReference type="Google" id="ProtNLM"/>
    </source>
</evidence>
<organism evidence="1 2">
    <name type="scientific">Philodulcilactobacillus myokoensis</name>
    <dbReference type="NCBI Taxonomy" id="2929573"/>
    <lineage>
        <taxon>Bacteria</taxon>
        <taxon>Bacillati</taxon>
        <taxon>Bacillota</taxon>
        <taxon>Bacilli</taxon>
        <taxon>Lactobacillales</taxon>
        <taxon>Lactobacillaceae</taxon>
        <taxon>Philodulcilactobacillus</taxon>
    </lineage>
</organism>
<reference evidence="1" key="1">
    <citation type="submission" date="2022-07" db="EMBL/GenBank/DDBJ databases">
        <authorList>
            <person name="Kouya T."/>
            <person name="Ishiyama Y."/>
        </authorList>
    </citation>
    <scope>NUCLEOTIDE SEQUENCE</scope>
    <source>
        <strain evidence="1">WR16-4</strain>
    </source>
</reference>